<dbReference type="Proteomes" id="UP001211065">
    <property type="component" value="Unassembled WGS sequence"/>
</dbReference>
<feature type="non-terminal residue" evidence="8">
    <location>
        <position position="1"/>
    </location>
</feature>
<keyword evidence="7" id="KW-0539">Nucleus</keyword>
<dbReference type="PANTHER" id="PTHR12596">
    <property type="entry name" value="EXPORTIN 4,7-RELATED"/>
    <property type="match status" value="1"/>
</dbReference>
<dbReference type="InterPro" id="IPR044189">
    <property type="entry name" value="XPO4/7-like"/>
</dbReference>
<organism evidence="8 9">
    <name type="scientific">Clydaea vesicula</name>
    <dbReference type="NCBI Taxonomy" id="447962"/>
    <lineage>
        <taxon>Eukaryota</taxon>
        <taxon>Fungi</taxon>
        <taxon>Fungi incertae sedis</taxon>
        <taxon>Chytridiomycota</taxon>
        <taxon>Chytridiomycota incertae sedis</taxon>
        <taxon>Chytridiomycetes</taxon>
        <taxon>Lobulomycetales</taxon>
        <taxon>Lobulomycetaceae</taxon>
        <taxon>Clydaea</taxon>
    </lineage>
</organism>
<evidence type="ECO:0000256" key="2">
    <source>
        <dbReference type="ARBA" id="ARBA00004496"/>
    </source>
</evidence>
<dbReference type="GO" id="GO:0005737">
    <property type="term" value="C:cytoplasm"/>
    <property type="evidence" value="ECO:0007669"/>
    <property type="project" value="UniProtKB-SubCell"/>
</dbReference>
<reference evidence="8" key="1">
    <citation type="submission" date="2020-05" db="EMBL/GenBank/DDBJ databases">
        <title>Phylogenomic resolution of chytrid fungi.</title>
        <authorList>
            <person name="Stajich J.E."/>
            <person name="Amses K."/>
            <person name="Simmons R."/>
            <person name="Seto K."/>
            <person name="Myers J."/>
            <person name="Bonds A."/>
            <person name="Quandt C.A."/>
            <person name="Barry K."/>
            <person name="Liu P."/>
            <person name="Grigoriev I."/>
            <person name="Longcore J.E."/>
            <person name="James T.Y."/>
        </authorList>
    </citation>
    <scope>NUCLEOTIDE SEQUENCE</scope>
    <source>
        <strain evidence="8">JEL0476</strain>
    </source>
</reference>
<dbReference type="PANTHER" id="PTHR12596:SF2">
    <property type="entry name" value="EXPORTIN-7 ISOFORM X1"/>
    <property type="match status" value="1"/>
</dbReference>
<gene>
    <name evidence="8" type="ORF">HK099_000575</name>
</gene>
<keyword evidence="5" id="KW-0963">Cytoplasm</keyword>
<keyword evidence="4" id="KW-0813">Transport</keyword>
<proteinExistence type="inferred from homology"/>
<evidence type="ECO:0000313" key="9">
    <source>
        <dbReference type="Proteomes" id="UP001211065"/>
    </source>
</evidence>
<dbReference type="GO" id="GO:0005643">
    <property type="term" value="C:nuclear pore"/>
    <property type="evidence" value="ECO:0007669"/>
    <property type="project" value="TreeGrafter"/>
</dbReference>
<protein>
    <submittedName>
        <fullName evidence="8">Uncharacterized protein</fullName>
    </submittedName>
</protein>
<evidence type="ECO:0000256" key="1">
    <source>
        <dbReference type="ARBA" id="ARBA00004123"/>
    </source>
</evidence>
<comment type="subcellular location">
    <subcellularLocation>
        <location evidence="2">Cytoplasm</location>
    </subcellularLocation>
    <subcellularLocation>
        <location evidence="1">Nucleus</location>
    </subcellularLocation>
</comment>
<evidence type="ECO:0000256" key="4">
    <source>
        <dbReference type="ARBA" id="ARBA00022448"/>
    </source>
</evidence>
<comment type="caution">
    <text evidence="8">The sequence shown here is derived from an EMBL/GenBank/DDBJ whole genome shotgun (WGS) entry which is preliminary data.</text>
</comment>
<name>A0AAD5TV60_9FUNG</name>
<evidence type="ECO:0000256" key="3">
    <source>
        <dbReference type="ARBA" id="ARBA00009466"/>
    </source>
</evidence>
<dbReference type="AlphaFoldDB" id="A0AAD5TV60"/>
<comment type="similarity">
    <text evidence="3">Belongs to the exportin family.</text>
</comment>
<evidence type="ECO:0000256" key="7">
    <source>
        <dbReference type="ARBA" id="ARBA00023242"/>
    </source>
</evidence>
<sequence>MLRWSLVGKYVNFGVFSLYQDPAYDNVINMYFRLLISIPLSDLKTLPKLANSVFLLFQVFSSEQMQALPNIDEQVFSYMLKSSGECLTSSDQVIATQIAMSIESIFSFIVKQRLLKKQHYLVDQVENNINLVNEILVKLMELLFFMDHPSQWTMSRAFFPLVLVSKDFFDYCLRILLQNQLPENQEILASLLKNLMDGIEFNLLSKNRDRFTQQIVQFRR</sequence>
<dbReference type="GO" id="GO:0005049">
    <property type="term" value="F:nuclear export signal receptor activity"/>
    <property type="evidence" value="ECO:0007669"/>
    <property type="project" value="InterPro"/>
</dbReference>
<evidence type="ECO:0000313" key="8">
    <source>
        <dbReference type="EMBL" id="KAJ3206287.1"/>
    </source>
</evidence>
<evidence type="ECO:0000256" key="5">
    <source>
        <dbReference type="ARBA" id="ARBA00022490"/>
    </source>
</evidence>
<dbReference type="EMBL" id="JADGJW010001134">
    <property type="protein sequence ID" value="KAJ3206287.1"/>
    <property type="molecule type" value="Genomic_DNA"/>
</dbReference>
<accession>A0AAD5TV60</accession>
<evidence type="ECO:0000256" key="6">
    <source>
        <dbReference type="ARBA" id="ARBA00022927"/>
    </source>
</evidence>
<keyword evidence="6" id="KW-0653">Protein transport</keyword>
<keyword evidence="9" id="KW-1185">Reference proteome</keyword>
<dbReference type="GO" id="GO:0006611">
    <property type="term" value="P:protein export from nucleus"/>
    <property type="evidence" value="ECO:0007669"/>
    <property type="project" value="TreeGrafter"/>
</dbReference>